<evidence type="ECO:0000256" key="3">
    <source>
        <dbReference type="SAM" id="SignalP"/>
    </source>
</evidence>
<evidence type="ECO:0000256" key="1">
    <source>
        <dbReference type="ARBA" id="ARBA00004613"/>
    </source>
</evidence>
<dbReference type="InterPro" id="IPR014781">
    <property type="entry name" value="Anthrax_toxin_lethal/edema_N/C"/>
</dbReference>
<dbReference type="Pfam" id="PF07737">
    <property type="entry name" value="ATLF"/>
    <property type="match status" value="1"/>
</dbReference>
<dbReference type="InterPro" id="IPR024079">
    <property type="entry name" value="MetalloPept_cat_dom_sf"/>
</dbReference>
<dbReference type="PROSITE" id="PS51995">
    <property type="entry name" value="ATLF"/>
    <property type="match status" value="1"/>
</dbReference>
<evidence type="ECO:0000313" key="5">
    <source>
        <dbReference type="EMBL" id="RUQ32622.1"/>
    </source>
</evidence>
<keyword evidence="2" id="KW-0964">Secreted</keyword>
<dbReference type="Proteomes" id="UP000267430">
    <property type="component" value="Unassembled WGS sequence"/>
</dbReference>
<organism evidence="5 6">
    <name type="scientific">Peribacillus cavernae</name>
    <dbReference type="NCBI Taxonomy" id="1674310"/>
    <lineage>
        <taxon>Bacteria</taxon>
        <taxon>Bacillati</taxon>
        <taxon>Bacillota</taxon>
        <taxon>Bacilli</taxon>
        <taxon>Bacillales</taxon>
        <taxon>Bacillaceae</taxon>
        <taxon>Peribacillus</taxon>
    </lineage>
</organism>
<accession>A0A3S0VTY1</accession>
<dbReference type="CDD" id="cd20183">
    <property type="entry name" value="M34_PPEP"/>
    <property type="match status" value="1"/>
</dbReference>
<dbReference type="GO" id="GO:0008237">
    <property type="term" value="F:metallopeptidase activity"/>
    <property type="evidence" value="ECO:0007669"/>
    <property type="project" value="InterPro"/>
</dbReference>
<name>A0A3S0VTY1_9BACI</name>
<dbReference type="InterPro" id="IPR047568">
    <property type="entry name" value="ATLF-like_dom"/>
</dbReference>
<dbReference type="RefSeq" id="WP_126862913.1">
    <property type="nucleotide sequence ID" value="NZ_JAUSTX010000002.1"/>
</dbReference>
<reference evidence="5 6" key="1">
    <citation type="submission" date="2018-12" db="EMBL/GenBank/DDBJ databases">
        <title>Bacillus chawlae sp. nov., Bacillus glennii sp. nov., and Bacillus saganii sp. nov. Isolated from the Vehicle Assembly Building at Kennedy Space Center where the Viking Spacecraft were Assembled.</title>
        <authorList>
            <person name="Seuylemezian A."/>
            <person name="Vaishampayan P."/>
        </authorList>
    </citation>
    <scope>NUCLEOTIDE SEQUENCE [LARGE SCALE GENOMIC DNA]</scope>
    <source>
        <strain evidence="5 6">L5</strain>
    </source>
</reference>
<dbReference type="Gene3D" id="3.40.390.10">
    <property type="entry name" value="Collagenase (Catalytic Domain)"/>
    <property type="match status" value="1"/>
</dbReference>
<evidence type="ECO:0000259" key="4">
    <source>
        <dbReference type="PROSITE" id="PS51995"/>
    </source>
</evidence>
<protein>
    <submittedName>
        <fullName evidence="5">Toxin</fullName>
    </submittedName>
</protein>
<feature type="domain" description="ATLF-like" evidence="4">
    <location>
        <begin position="49"/>
        <end position="236"/>
    </location>
</feature>
<dbReference type="OrthoDB" id="2615003at2"/>
<evidence type="ECO:0000313" key="6">
    <source>
        <dbReference type="Proteomes" id="UP000267430"/>
    </source>
</evidence>
<keyword evidence="6" id="KW-1185">Reference proteome</keyword>
<gene>
    <name evidence="5" type="ORF">ELQ35_00560</name>
</gene>
<dbReference type="SUPFAM" id="SSF55486">
    <property type="entry name" value="Metalloproteases ('zincins'), catalytic domain"/>
    <property type="match status" value="1"/>
</dbReference>
<dbReference type="AlphaFoldDB" id="A0A3S0VTY1"/>
<keyword evidence="3" id="KW-0732">Signal</keyword>
<feature type="signal peptide" evidence="3">
    <location>
        <begin position="1"/>
        <end position="25"/>
    </location>
</feature>
<dbReference type="EMBL" id="RYZZ01000001">
    <property type="protein sequence ID" value="RUQ32622.1"/>
    <property type="molecule type" value="Genomic_DNA"/>
</dbReference>
<evidence type="ECO:0000256" key="2">
    <source>
        <dbReference type="ARBA" id="ARBA00022525"/>
    </source>
</evidence>
<proteinExistence type="predicted"/>
<comment type="caution">
    <text evidence="5">The sequence shown here is derived from an EMBL/GenBank/DDBJ whole genome shotgun (WGS) entry which is preliminary data.</text>
</comment>
<feature type="chain" id="PRO_5018783771" evidence="3">
    <location>
        <begin position="26"/>
        <end position="236"/>
    </location>
</feature>
<dbReference type="GO" id="GO:0005576">
    <property type="term" value="C:extracellular region"/>
    <property type="evidence" value="ECO:0007669"/>
    <property type="project" value="UniProtKB-SubCell"/>
</dbReference>
<comment type="subcellular location">
    <subcellularLocation>
        <location evidence="1">Secreted</location>
    </subcellularLocation>
</comment>
<sequence>MYLKKLAFVFAFSVVLFSFYSFTFASEEGITWAELPEDNSLKHRQLIENDKDLQKLFIFSNSSFDSKEAYSIIKRISILPSFMLERLVEENVRIKLFTGSLTDNRSARHLKGETPRGYTNVGHTWDDVPGMGGSRTVLVKIGASQKGSGHGSVNLELHELAHTIDTIVYGKIREDEAFLQIWKEESTSLFPGQAYFLEHPEEYFAETFSMYYLDASDRALLKKKAPNTYLFIKQLN</sequence>